<gene>
    <name evidence="1" type="ORF">SDC9_15887</name>
</gene>
<reference evidence="1" key="1">
    <citation type="submission" date="2019-08" db="EMBL/GenBank/DDBJ databases">
        <authorList>
            <person name="Kucharzyk K."/>
            <person name="Murdoch R.W."/>
            <person name="Higgins S."/>
            <person name="Loffler F."/>
        </authorList>
    </citation>
    <scope>NUCLEOTIDE SEQUENCE</scope>
</reference>
<comment type="caution">
    <text evidence="1">The sequence shown here is derived from an EMBL/GenBank/DDBJ whole genome shotgun (WGS) entry which is preliminary data.</text>
</comment>
<organism evidence="1">
    <name type="scientific">bioreactor metagenome</name>
    <dbReference type="NCBI Taxonomy" id="1076179"/>
    <lineage>
        <taxon>unclassified sequences</taxon>
        <taxon>metagenomes</taxon>
        <taxon>ecological metagenomes</taxon>
    </lineage>
</organism>
<evidence type="ECO:0000313" key="1">
    <source>
        <dbReference type="EMBL" id="MPL70136.1"/>
    </source>
</evidence>
<dbReference type="EMBL" id="VSSQ01000051">
    <property type="protein sequence ID" value="MPL70136.1"/>
    <property type="molecule type" value="Genomic_DNA"/>
</dbReference>
<protein>
    <recommendedName>
        <fullName evidence="2">Outer membrane protein beta-barrel domain-containing protein</fullName>
    </recommendedName>
</protein>
<name>A0A644TT10_9ZZZZ</name>
<proteinExistence type="predicted"/>
<evidence type="ECO:0008006" key="2">
    <source>
        <dbReference type="Google" id="ProtNLM"/>
    </source>
</evidence>
<accession>A0A644TT10</accession>
<dbReference type="AlphaFoldDB" id="A0A644TT10"/>
<sequence length="200" mass="22170">MLKKHLFATMIKKLIRIQLLILCFSFIAFSSFSQNNHDAKLIGGMYLNAGYLKSIDDIALGIGGKMAFKVCDNFRIGCEGYGSSATYKKDGSFYSIGWGGVLGEFILPYKKSLFIVGITIGGGSNRQMEIVVDNNSSDAFDYVKWDKKGSFITSPFISYEYKISSKANLSAKLDYVTSPSGDIFHKGIRLYVGCLFNMIN</sequence>